<evidence type="ECO:0000313" key="1">
    <source>
        <dbReference type="EMBL" id="KKU14315.1"/>
    </source>
</evidence>
<dbReference type="EMBL" id="LCLH01000001">
    <property type="protein sequence ID" value="KKU14315.1"/>
    <property type="molecule type" value="Genomic_DNA"/>
</dbReference>
<dbReference type="STRING" id="1619050.UX20_C0001G0007"/>
<dbReference type="AlphaFoldDB" id="A0A0G1R081"/>
<dbReference type="Proteomes" id="UP000034911">
    <property type="component" value="Unassembled WGS sequence"/>
</dbReference>
<name>A0A0G1R081_9BACT</name>
<organism evidence="1 2">
    <name type="scientific">Candidatus Magasanikbacteria bacterium GW2011_GWC2_45_8</name>
    <dbReference type="NCBI Taxonomy" id="1619050"/>
    <lineage>
        <taxon>Bacteria</taxon>
        <taxon>Candidatus Magasanikiibacteriota</taxon>
    </lineage>
</organism>
<gene>
    <name evidence="1" type="ORF">UX20_C0001G0007</name>
</gene>
<comment type="caution">
    <text evidence="1">The sequence shown here is derived from an EMBL/GenBank/DDBJ whole genome shotgun (WGS) entry which is preliminary data.</text>
</comment>
<reference evidence="1 2" key="1">
    <citation type="journal article" date="2015" name="Nature">
        <title>rRNA introns, odd ribosomes, and small enigmatic genomes across a large radiation of phyla.</title>
        <authorList>
            <person name="Brown C.T."/>
            <person name="Hug L.A."/>
            <person name="Thomas B.C."/>
            <person name="Sharon I."/>
            <person name="Castelle C.J."/>
            <person name="Singh A."/>
            <person name="Wilkins M.J."/>
            <person name="Williams K.H."/>
            <person name="Banfield J.F."/>
        </authorList>
    </citation>
    <scope>NUCLEOTIDE SEQUENCE [LARGE SCALE GENOMIC DNA]</scope>
</reference>
<evidence type="ECO:0000313" key="2">
    <source>
        <dbReference type="Proteomes" id="UP000034911"/>
    </source>
</evidence>
<protein>
    <submittedName>
        <fullName evidence="1">Uncharacterized protein</fullName>
    </submittedName>
</protein>
<proteinExistence type="predicted"/>
<sequence>MHSAQKSSPGGELIPLRSAKEQYWSGRGNVASAGIVCRRFLNGSIVRFAVSGEHSDYYWDTFFQTFRPMIEIGGMMFDVDIHPLDPSDVNSPVLCAERSYRVVVPFFARLLFVLGFRPSGFSFTYSVSTPNPFVGVAWETSRRTYKVLVLLVERYRIR</sequence>
<accession>A0A0G1R081</accession>